<keyword evidence="3" id="KW-0732">Signal</keyword>
<dbReference type="InterPro" id="IPR029033">
    <property type="entry name" value="His_PPase_superfam"/>
</dbReference>
<dbReference type="PANTHER" id="PTHR11567">
    <property type="entry name" value="ACID PHOSPHATASE-RELATED"/>
    <property type="match status" value="1"/>
</dbReference>
<dbReference type="InterPro" id="IPR033379">
    <property type="entry name" value="Acid_Pase_AS"/>
</dbReference>
<sequence length="439" mass="47771">MLPPCTTSLLLLPLALLPLSSASAPYPDYCSHKSGSEFWDQPRVPPLSSSTVASLSPTLLSASAVIRHGARTPWGGGFFCWDGYRQDASQSVFDCDTSMVMTTAPTSASSYTGTSNLLFKKNYAGLADPERNELGGTCHLGQLIEQGVEQETRNGEQLRAAYVCGDVEYDADDSRCLFRDSDAFLAGEGGGGGIDRTEVYFRGDDQQRTLMSGQILTEALFPTTEELSGSENVLVDWMTGDYSRDPIYPNNKICPRMTELQTNARASEDYLAYINSPEIVELTAILTEDLGGADWTHALDCQMTAVCNDRPIPAAIDDFQSDDDNSIFNRITAHASWLHFAVYDYQDAEYAKIAMAPLLGNILKRSLLPSLTAATKADMKAQAAPLLALYSGHDTTVMPMLSALEMSAGDWAPYASLVTIETYYVADDYGTSGRAFRVV</sequence>
<keyword evidence="5" id="KW-1185">Reference proteome</keyword>
<dbReference type="EMBL" id="BRYB01004856">
    <property type="protein sequence ID" value="GMI38051.1"/>
    <property type="molecule type" value="Genomic_DNA"/>
</dbReference>
<dbReference type="SUPFAM" id="SSF53254">
    <property type="entry name" value="Phosphoglycerate mutase-like"/>
    <property type="match status" value="1"/>
</dbReference>
<evidence type="ECO:0000256" key="1">
    <source>
        <dbReference type="ARBA" id="ARBA00005375"/>
    </source>
</evidence>
<feature type="signal peptide" evidence="3">
    <location>
        <begin position="1"/>
        <end position="22"/>
    </location>
</feature>
<protein>
    <recommendedName>
        <fullName evidence="6">Acid phosphatase</fullName>
    </recommendedName>
</protein>
<evidence type="ECO:0000313" key="4">
    <source>
        <dbReference type="EMBL" id="GMI38051.1"/>
    </source>
</evidence>
<dbReference type="Gene3D" id="3.40.50.1240">
    <property type="entry name" value="Phosphoglycerate mutase-like"/>
    <property type="match status" value="1"/>
</dbReference>
<proteinExistence type="inferred from homology"/>
<dbReference type="InterPro" id="IPR000560">
    <property type="entry name" value="His_Pase_clade-2"/>
</dbReference>
<dbReference type="InterPro" id="IPR050645">
    <property type="entry name" value="Histidine_acid_phosphatase"/>
</dbReference>
<accession>A0ABQ6N0X3</accession>
<evidence type="ECO:0000256" key="3">
    <source>
        <dbReference type="SAM" id="SignalP"/>
    </source>
</evidence>
<feature type="non-terminal residue" evidence="4">
    <location>
        <position position="439"/>
    </location>
</feature>
<comment type="similarity">
    <text evidence="1">Belongs to the histidine acid phosphatase family.</text>
</comment>
<comment type="caution">
    <text evidence="4">The sequence shown here is derived from an EMBL/GenBank/DDBJ whole genome shotgun (WGS) entry which is preliminary data.</text>
</comment>
<dbReference type="PANTHER" id="PTHR11567:SF110">
    <property type="entry name" value="2-PHOSPHOXYLOSE PHOSPHATASE 1"/>
    <property type="match status" value="1"/>
</dbReference>
<evidence type="ECO:0008006" key="6">
    <source>
        <dbReference type="Google" id="ProtNLM"/>
    </source>
</evidence>
<keyword evidence="2" id="KW-0378">Hydrolase</keyword>
<evidence type="ECO:0000313" key="5">
    <source>
        <dbReference type="Proteomes" id="UP001165060"/>
    </source>
</evidence>
<gene>
    <name evidence="4" type="ORF">TeGR_g4455</name>
</gene>
<dbReference type="PROSITE" id="PS00778">
    <property type="entry name" value="HIS_ACID_PHOSPHAT_2"/>
    <property type="match status" value="1"/>
</dbReference>
<organism evidence="4 5">
    <name type="scientific">Tetraparma gracilis</name>
    <dbReference type="NCBI Taxonomy" id="2962635"/>
    <lineage>
        <taxon>Eukaryota</taxon>
        <taxon>Sar</taxon>
        <taxon>Stramenopiles</taxon>
        <taxon>Ochrophyta</taxon>
        <taxon>Bolidophyceae</taxon>
        <taxon>Parmales</taxon>
        <taxon>Triparmaceae</taxon>
        <taxon>Tetraparma</taxon>
    </lineage>
</organism>
<evidence type="ECO:0000256" key="2">
    <source>
        <dbReference type="ARBA" id="ARBA00022801"/>
    </source>
</evidence>
<name>A0ABQ6N0X3_9STRA</name>
<reference evidence="4 5" key="1">
    <citation type="journal article" date="2023" name="Commun. Biol.">
        <title>Genome analysis of Parmales, the sister group of diatoms, reveals the evolutionary specialization of diatoms from phago-mixotrophs to photoautotrophs.</title>
        <authorList>
            <person name="Ban H."/>
            <person name="Sato S."/>
            <person name="Yoshikawa S."/>
            <person name="Yamada K."/>
            <person name="Nakamura Y."/>
            <person name="Ichinomiya M."/>
            <person name="Sato N."/>
            <person name="Blanc-Mathieu R."/>
            <person name="Endo H."/>
            <person name="Kuwata A."/>
            <person name="Ogata H."/>
        </authorList>
    </citation>
    <scope>NUCLEOTIDE SEQUENCE [LARGE SCALE GENOMIC DNA]</scope>
</reference>
<dbReference type="Pfam" id="PF00328">
    <property type="entry name" value="His_Phos_2"/>
    <property type="match status" value="1"/>
</dbReference>
<dbReference type="Proteomes" id="UP001165060">
    <property type="component" value="Unassembled WGS sequence"/>
</dbReference>
<feature type="chain" id="PRO_5045945804" description="Acid phosphatase" evidence="3">
    <location>
        <begin position="23"/>
        <end position="439"/>
    </location>
</feature>